<evidence type="ECO:0000256" key="1">
    <source>
        <dbReference type="ARBA" id="ARBA00004651"/>
    </source>
</evidence>
<dbReference type="GO" id="GO:0009252">
    <property type="term" value="P:peptidoglycan biosynthetic process"/>
    <property type="evidence" value="ECO:0007669"/>
    <property type="project" value="UniProtKB-KW"/>
</dbReference>
<feature type="transmembrane region" description="Helical" evidence="14">
    <location>
        <begin position="238"/>
        <end position="258"/>
    </location>
</feature>
<evidence type="ECO:0000256" key="6">
    <source>
        <dbReference type="ARBA" id="ARBA00022692"/>
    </source>
</evidence>
<comment type="function">
    <text evidence="14">Catalyzes the dephosphorylation of undecaprenyl diphosphate (UPP). Confers resistance to bacitracin.</text>
</comment>
<keyword evidence="10 14" id="KW-0046">Antibiotic resistance</keyword>
<evidence type="ECO:0000256" key="7">
    <source>
        <dbReference type="ARBA" id="ARBA00022801"/>
    </source>
</evidence>
<evidence type="ECO:0000256" key="5">
    <source>
        <dbReference type="ARBA" id="ARBA00022475"/>
    </source>
</evidence>
<dbReference type="GO" id="GO:0005886">
    <property type="term" value="C:plasma membrane"/>
    <property type="evidence" value="ECO:0007669"/>
    <property type="project" value="UniProtKB-SubCell"/>
</dbReference>
<dbReference type="GO" id="GO:0008360">
    <property type="term" value="P:regulation of cell shape"/>
    <property type="evidence" value="ECO:0007669"/>
    <property type="project" value="UniProtKB-KW"/>
</dbReference>
<dbReference type="EC" id="3.6.1.27" evidence="3 14"/>
<evidence type="ECO:0000259" key="15">
    <source>
        <dbReference type="SMART" id="SM00228"/>
    </source>
</evidence>
<name>A0A6H1WTK9_9BACT</name>
<evidence type="ECO:0000256" key="4">
    <source>
        <dbReference type="ARBA" id="ARBA00021581"/>
    </source>
</evidence>
<proteinExistence type="inferred from homology"/>
<comment type="catalytic activity">
    <reaction evidence="13 14">
        <text>di-trans,octa-cis-undecaprenyl diphosphate + H2O = di-trans,octa-cis-undecaprenyl phosphate + phosphate + H(+)</text>
        <dbReference type="Rhea" id="RHEA:28094"/>
        <dbReference type="ChEBI" id="CHEBI:15377"/>
        <dbReference type="ChEBI" id="CHEBI:15378"/>
        <dbReference type="ChEBI" id="CHEBI:43474"/>
        <dbReference type="ChEBI" id="CHEBI:58405"/>
        <dbReference type="ChEBI" id="CHEBI:60392"/>
        <dbReference type="EC" id="3.6.1.27"/>
    </reaction>
</comment>
<dbReference type="RefSeq" id="WP_168719806.1">
    <property type="nucleotide sequence ID" value="NZ_CP042909.1"/>
</dbReference>
<evidence type="ECO:0000256" key="3">
    <source>
        <dbReference type="ARBA" id="ARBA00012374"/>
    </source>
</evidence>
<comment type="subcellular location">
    <subcellularLocation>
        <location evidence="1 14">Cell membrane</location>
        <topology evidence="1 14">Multi-pass membrane protein</topology>
    </subcellularLocation>
</comment>
<keyword evidence="14" id="KW-0961">Cell wall biogenesis/degradation</keyword>
<dbReference type="PANTHER" id="PTHR30622">
    <property type="entry name" value="UNDECAPRENYL-DIPHOSPHATASE"/>
    <property type="match status" value="1"/>
</dbReference>
<dbReference type="AlphaFoldDB" id="A0A6H1WTK9"/>
<evidence type="ECO:0000256" key="12">
    <source>
        <dbReference type="ARBA" id="ARBA00032932"/>
    </source>
</evidence>
<reference evidence="16 17" key="1">
    <citation type="submission" date="2019-08" db="EMBL/GenBank/DDBJ databases">
        <title>Complete genome sequence of Thermosulfurimonas marina SU872T, an anaerobic thermophilic chemolithoautotrophic bacterium isolated from a shallow marine hydrothermal vent.</title>
        <authorList>
            <person name="Allioux M."/>
            <person name="Jebbar M."/>
            <person name="Slobodkina G."/>
            <person name="Slobodkin A."/>
            <person name="Moalic Y."/>
            <person name="Frolova A."/>
            <person name="Shao Z."/>
            <person name="Alain K."/>
        </authorList>
    </citation>
    <scope>NUCLEOTIDE SEQUENCE [LARGE SCALE GENOMIC DNA]</scope>
    <source>
        <strain evidence="16 17">SU872</strain>
    </source>
</reference>
<feature type="transmembrane region" description="Helical" evidence="14">
    <location>
        <begin position="79"/>
        <end position="97"/>
    </location>
</feature>
<keyword evidence="8 14" id="KW-1133">Transmembrane helix</keyword>
<feature type="transmembrane region" description="Helical" evidence="14">
    <location>
        <begin position="109"/>
        <end position="128"/>
    </location>
</feature>
<feature type="transmembrane region" description="Helical" evidence="14">
    <location>
        <begin position="41"/>
        <end position="59"/>
    </location>
</feature>
<evidence type="ECO:0000256" key="11">
    <source>
        <dbReference type="ARBA" id="ARBA00032707"/>
    </source>
</evidence>
<keyword evidence="17" id="KW-1185">Reference proteome</keyword>
<dbReference type="Pfam" id="PF02673">
    <property type="entry name" value="BacA"/>
    <property type="match status" value="1"/>
</dbReference>
<dbReference type="KEGG" id="tmai:FVE67_06405"/>
<dbReference type="InterPro" id="IPR009003">
    <property type="entry name" value="Peptidase_S1_PA"/>
</dbReference>
<keyword evidence="9 14" id="KW-0472">Membrane</keyword>
<evidence type="ECO:0000256" key="8">
    <source>
        <dbReference type="ARBA" id="ARBA00022989"/>
    </source>
</evidence>
<dbReference type="GO" id="GO:0050380">
    <property type="term" value="F:undecaprenyl-diphosphatase activity"/>
    <property type="evidence" value="ECO:0007669"/>
    <property type="project" value="UniProtKB-UniRule"/>
</dbReference>
<comment type="similarity">
    <text evidence="2 14">Belongs to the UppP family.</text>
</comment>
<feature type="transmembrane region" description="Helical" evidence="14">
    <location>
        <begin position="178"/>
        <end position="198"/>
    </location>
</feature>
<dbReference type="Proteomes" id="UP000501253">
    <property type="component" value="Chromosome"/>
</dbReference>
<dbReference type="SUPFAM" id="SSF50156">
    <property type="entry name" value="PDZ domain-like"/>
    <property type="match status" value="1"/>
</dbReference>
<dbReference type="InterPro" id="IPR003824">
    <property type="entry name" value="UppP"/>
</dbReference>
<evidence type="ECO:0000256" key="2">
    <source>
        <dbReference type="ARBA" id="ARBA00010621"/>
    </source>
</evidence>
<sequence length="567" mass="61542">MAELLPAALLGAFQGLTEFLPISSSGHLVLLEDLLQFRGGLAFDAFIHLGTLLAVLLYFRRDWLKMWRALPSGERPRRLLALILLATIPGGLAGLLLEEVIESRFRTPHSVAFFLAFMSLPLLLGEILGKKSRRAEDLGVGEALFIGLAQALALFPGTSRSGITMAAALLLGLSRSEAARFSFLLSAPIIAGAGLVGGLKGLAEGLSPSLMLVGFLGAFLAGLAAIAFLFSFLRRHSFYPFVAYRLLLALLIFLFSGVPARAASPYSRVVTVLVREVPPEKLSNPSSESLTPALLLPGGRFLLADYEKVKGAPFLEAVLSDGRSFPARLESYDPYLGLAFLRLPQQVKERQRLAFAETFPAAGTFLRLVNSSSPLRVYPAWVVEAPRVERARGLWEGARFGVYIPVSEEGFLFSPQGKLVGFVRSGPSGVRSALPGWLLKLATQKFLSQGKVEWAWLGVETVPLTPVLQKALKMESSHGLLVLRVYPGSPAARAGLLAGTEVQALGNRVYPLGGDLLLEADGRPLHEPAELEALVLAREPGQILRLKVWRKGCLRYIKVKLDRRRGP</sequence>
<dbReference type="GO" id="GO:0046677">
    <property type="term" value="P:response to antibiotic"/>
    <property type="evidence" value="ECO:0007669"/>
    <property type="project" value="UniProtKB-UniRule"/>
</dbReference>
<evidence type="ECO:0000256" key="9">
    <source>
        <dbReference type="ARBA" id="ARBA00023136"/>
    </source>
</evidence>
<dbReference type="PANTHER" id="PTHR30622:SF4">
    <property type="entry name" value="UNDECAPRENYL-DIPHOSPHATASE"/>
    <property type="match status" value="1"/>
</dbReference>
<feature type="transmembrane region" description="Helical" evidence="14">
    <location>
        <begin position="210"/>
        <end position="232"/>
    </location>
</feature>
<keyword evidence="14" id="KW-0573">Peptidoglycan synthesis</keyword>
<organism evidence="16 17">
    <name type="scientific">Thermosulfurimonas marina</name>
    <dbReference type="NCBI Taxonomy" id="2047767"/>
    <lineage>
        <taxon>Bacteria</taxon>
        <taxon>Pseudomonadati</taxon>
        <taxon>Thermodesulfobacteriota</taxon>
        <taxon>Thermodesulfobacteria</taxon>
        <taxon>Thermodesulfobacteriales</taxon>
        <taxon>Thermodesulfobacteriaceae</taxon>
        <taxon>Thermosulfurimonas</taxon>
    </lineage>
</organism>
<dbReference type="EMBL" id="CP042909">
    <property type="protein sequence ID" value="QJA06456.1"/>
    <property type="molecule type" value="Genomic_DNA"/>
</dbReference>
<evidence type="ECO:0000256" key="14">
    <source>
        <dbReference type="HAMAP-Rule" id="MF_01006"/>
    </source>
</evidence>
<dbReference type="Pfam" id="PF13180">
    <property type="entry name" value="PDZ_2"/>
    <property type="match status" value="1"/>
</dbReference>
<evidence type="ECO:0000256" key="10">
    <source>
        <dbReference type="ARBA" id="ARBA00023251"/>
    </source>
</evidence>
<dbReference type="SMART" id="SM00228">
    <property type="entry name" value="PDZ"/>
    <property type="match status" value="1"/>
</dbReference>
<feature type="domain" description="PDZ" evidence="15">
    <location>
        <begin position="455"/>
        <end position="552"/>
    </location>
</feature>
<evidence type="ECO:0000256" key="13">
    <source>
        <dbReference type="ARBA" id="ARBA00047594"/>
    </source>
</evidence>
<gene>
    <name evidence="14" type="primary">uppP</name>
    <name evidence="16" type="ORF">FVE67_06405</name>
</gene>
<keyword evidence="14" id="KW-0133">Cell shape</keyword>
<protein>
    <recommendedName>
        <fullName evidence="4 14">Undecaprenyl-diphosphatase</fullName>
        <ecNumber evidence="3 14">3.6.1.27</ecNumber>
    </recommendedName>
    <alternativeName>
        <fullName evidence="12 14">Bacitracin resistance protein</fullName>
    </alternativeName>
    <alternativeName>
        <fullName evidence="11 14">Undecaprenyl pyrophosphate phosphatase</fullName>
    </alternativeName>
</protein>
<keyword evidence="6 14" id="KW-0812">Transmembrane</keyword>
<comment type="miscellaneous">
    <text evidence="14">Bacitracin is thought to be involved in the inhibition of peptidoglycan synthesis by sequestering undecaprenyl diphosphate, thereby reducing the pool of lipid carrier available.</text>
</comment>
<dbReference type="Gene3D" id="2.30.42.10">
    <property type="match status" value="1"/>
</dbReference>
<dbReference type="InterPro" id="IPR036034">
    <property type="entry name" value="PDZ_sf"/>
</dbReference>
<evidence type="ECO:0000313" key="17">
    <source>
        <dbReference type="Proteomes" id="UP000501253"/>
    </source>
</evidence>
<accession>A0A6H1WTK9</accession>
<keyword evidence="5 14" id="KW-1003">Cell membrane</keyword>
<dbReference type="SUPFAM" id="SSF50494">
    <property type="entry name" value="Trypsin-like serine proteases"/>
    <property type="match status" value="1"/>
</dbReference>
<dbReference type="InterPro" id="IPR001478">
    <property type="entry name" value="PDZ"/>
</dbReference>
<keyword evidence="7 14" id="KW-0378">Hydrolase</keyword>
<evidence type="ECO:0000313" key="16">
    <source>
        <dbReference type="EMBL" id="QJA06456.1"/>
    </source>
</evidence>
<dbReference type="HAMAP" id="MF_01006">
    <property type="entry name" value="Undec_diphosphatase"/>
    <property type="match status" value="1"/>
</dbReference>
<dbReference type="GO" id="GO:0071555">
    <property type="term" value="P:cell wall organization"/>
    <property type="evidence" value="ECO:0007669"/>
    <property type="project" value="UniProtKB-KW"/>
</dbReference>